<evidence type="ECO:0000313" key="1">
    <source>
        <dbReference type="EMBL" id="CAF4356305.1"/>
    </source>
</evidence>
<protein>
    <submittedName>
        <fullName evidence="2">Uncharacterized protein</fullName>
    </submittedName>
</protein>
<evidence type="ECO:0000313" key="2">
    <source>
        <dbReference type="EMBL" id="CAF5195581.1"/>
    </source>
</evidence>
<evidence type="ECO:0000313" key="3">
    <source>
        <dbReference type="Proteomes" id="UP000681720"/>
    </source>
</evidence>
<dbReference type="AlphaFoldDB" id="A0A8S3IAV4"/>
<name>A0A8S3IAV4_9BILA</name>
<gene>
    <name evidence="1" type="ORF">GIL414_LOCUS28195</name>
    <name evidence="2" type="ORF">GIL414_LOCUS74731</name>
</gene>
<accession>A0A8S3IAV4</accession>
<dbReference type="EMBL" id="CAJOBJ010047210">
    <property type="protein sequence ID" value="CAF4356305.1"/>
    <property type="molecule type" value="Genomic_DNA"/>
</dbReference>
<proteinExistence type="predicted"/>
<dbReference type="EMBL" id="CAJOBJ010341476">
    <property type="protein sequence ID" value="CAF5195581.1"/>
    <property type="molecule type" value="Genomic_DNA"/>
</dbReference>
<comment type="caution">
    <text evidence="2">The sequence shown here is derived from an EMBL/GenBank/DDBJ whole genome shotgun (WGS) entry which is preliminary data.</text>
</comment>
<organism evidence="2 3">
    <name type="scientific">Rotaria magnacalcarata</name>
    <dbReference type="NCBI Taxonomy" id="392030"/>
    <lineage>
        <taxon>Eukaryota</taxon>
        <taxon>Metazoa</taxon>
        <taxon>Spiralia</taxon>
        <taxon>Gnathifera</taxon>
        <taxon>Rotifera</taxon>
        <taxon>Eurotatoria</taxon>
        <taxon>Bdelloidea</taxon>
        <taxon>Philodinida</taxon>
        <taxon>Philodinidae</taxon>
        <taxon>Rotaria</taxon>
    </lineage>
</organism>
<dbReference type="Proteomes" id="UP000681720">
    <property type="component" value="Unassembled WGS sequence"/>
</dbReference>
<feature type="non-terminal residue" evidence="2">
    <location>
        <position position="34"/>
    </location>
</feature>
<sequence>MLNEPMDELVNFHSYFHLPKGIGSISDGTTTDTG</sequence>
<reference evidence="2" key="1">
    <citation type="submission" date="2021-02" db="EMBL/GenBank/DDBJ databases">
        <authorList>
            <person name="Nowell W R."/>
        </authorList>
    </citation>
    <scope>NUCLEOTIDE SEQUENCE</scope>
</reference>